<sequence length="409" mass="43486">MKFRQLARVPYRAWIARIPDPTLHRYLSHQRNWLAAVAAITMIAVCWPVLGDTTSIPAYLLPAFALLGCGGIAVVFFGEGPVRAGWGLTVITAAVASLIPNDGPWRMPIPLFLALLAMTAAALLTQPLNRLPVVAIATAGAFVVGIEFDALIGWTFALAVVTISVAFLRYRSSSRREIAEQTEQTEVLRAREAVLAERSRIARDLHDIVAHRMSMIVVMAQTAPYRLAAADVAETVGPGAKNEFDGIADAARESLDEVRQLLGVLRPHDGEPAPLRPVQGLADIAELIAGVRAVGVRVTLDDTVDHDAVAPTVGAVAYRIVQESVTNATRHAPGSTVTVRLMAVDDPPQTLRLCIDNDAATEIVGDHRGGGHGIVGMTERANAVGGAVIADPRADGGFAVRAELPMTLG</sequence>
<dbReference type="PANTHER" id="PTHR24421">
    <property type="entry name" value="NITRATE/NITRITE SENSOR PROTEIN NARX-RELATED"/>
    <property type="match status" value="1"/>
</dbReference>
<dbReference type="RefSeq" id="WP_066166250.1">
    <property type="nucleotide sequence ID" value="NZ_CP136137.1"/>
</dbReference>
<feature type="transmembrane region" description="Helical" evidence="9">
    <location>
        <begin position="56"/>
        <end position="77"/>
    </location>
</feature>
<keyword evidence="4" id="KW-0808">Transferase</keyword>
<proteinExistence type="predicted"/>
<evidence type="ECO:0000256" key="6">
    <source>
        <dbReference type="ARBA" id="ARBA00022777"/>
    </source>
</evidence>
<keyword evidence="9" id="KW-0472">Membrane</keyword>
<keyword evidence="5" id="KW-0547">Nucleotide-binding</keyword>
<comment type="catalytic activity">
    <reaction evidence="1">
        <text>ATP + protein L-histidine = ADP + protein N-phospho-L-histidine.</text>
        <dbReference type="EC" id="2.7.13.3"/>
    </reaction>
</comment>
<reference evidence="11 12" key="1">
    <citation type="journal article" date="2023" name="Virus Evol.">
        <title>Computational host range prediction-The good, the bad, and the ugly.</title>
        <authorList>
            <person name="Howell A.A."/>
            <person name="Versoza C.J."/>
            <person name="Pfeifer S.P."/>
        </authorList>
    </citation>
    <scope>NUCLEOTIDE SEQUENCE [LARGE SCALE GENOMIC DNA]</scope>
    <source>
        <strain evidence="11 12">1610/1b</strain>
    </source>
</reference>
<dbReference type="InterPro" id="IPR011712">
    <property type="entry name" value="Sig_transdc_His_kin_sub3_dim/P"/>
</dbReference>
<name>A0ABZ2U4K2_9ACTN</name>
<evidence type="ECO:0000256" key="7">
    <source>
        <dbReference type="ARBA" id="ARBA00022840"/>
    </source>
</evidence>
<evidence type="ECO:0000256" key="3">
    <source>
        <dbReference type="ARBA" id="ARBA00022553"/>
    </source>
</evidence>
<evidence type="ECO:0000313" key="12">
    <source>
        <dbReference type="Proteomes" id="UP001479933"/>
    </source>
</evidence>
<dbReference type="InterPro" id="IPR036890">
    <property type="entry name" value="HATPase_C_sf"/>
</dbReference>
<dbReference type="GO" id="GO:0016301">
    <property type="term" value="F:kinase activity"/>
    <property type="evidence" value="ECO:0007669"/>
    <property type="project" value="UniProtKB-KW"/>
</dbReference>
<evidence type="ECO:0000256" key="1">
    <source>
        <dbReference type="ARBA" id="ARBA00000085"/>
    </source>
</evidence>
<feature type="transmembrane region" description="Helical" evidence="9">
    <location>
        <begin position="33"/>
        <end position="50"/>
    </location>
</feature>
<feature type="transmembrane region" description="Helical" evidence="9">
    <location>
        <begin position="152"/>
        <end position="170"/>
    </location>
</feature>
<keyword evidence="12" id="KW-1185">Reference proteome</keyword>
<organism evidence="11 12">
    <name type="scientific">Gordonia hydrophobica</name>
    <dbReference type="NCBI Taxonomy" id="40516"/>
    <lineage>
        <taxon>Bacteria</taxon>
        <taxon>Bacillati</taxon>
        <taxon>Actinomycetota</taxon>
        <taxon>Actinomycetes</taxon>
        <taxon>Mycobacteriales</taxon>
        <taxon>Gordoniaceae</taxon>
        <taxon>Gordonia</taxon>
    </lineage>
</organism>
<keyword evidence="7" id="KW-0067">ATP-binding</keyword>
<dbReference type="Proteomes" id="UP001479933">
    <property type="component" value="Chromosome"/>
</dbReference>
<keyword evidence="3" id="KW-0597">Phosphoprotein</keyword>
<dbReference type="Pfam" id="PF07730">
    <property type="entry name" value="HisKA_3"/>
    <property type="match status" value="1"/>
</dbReference>
<feature type="domain" description="Signal transduction histidine kinase subgroup 3 dimerisation and phosphoacceptor" evidence="10">
    <location>
        <begin position="197"/>
        <end position="269"/>
    </location>
</feature>
<dbReference type="PANTHER" id="PTHR24421:SF10">
    <property type="entry name" value="NITRATE_NITRITE SENSOR PROTEIN NARQ"/>
    <property type="match status" value="1"/>
</dbReference>
<dbReference type="SUPFAM" id="SSF55874">
    <property type="entry name" value="ATPase domain of HSP90 chaperone/DNA topoisomerase II/histidine kinase"/>
    <property type="match status" value="1"/>
</dbReference>
<keyword evidence="6 11" id="KW-0418">Kinase</keyword>
<protein>
    <recommendedName>
        <fullName evidence="2">histidine kinase</fullName>
        <ecNumber evidence="2">2.7.13.3</ecNumber>
    </recommendedName>
</protein>
<evidence type="ECO:0000256" key="9">
    <source>
        <dbReference type="SAM" id="Phobius"/>
    </source>
</evidence>
<dbReference type="EC" id="2.7.13.3" evidence="2"/>
<feature type="transmembrane region" description="Helical" evidence="9">
    <location>
        <begin position="131"/>
        <end position="146"/>
    </location>
</feature>
<evidence type="ECO:0000256" key="8">
    <source>
        <dbReference type="ARBA" id="ARBA00023012"/>
    </source>
</evidence>
<dbReference type="InterPro" id="IPR050482">
    <property type="entry name" value="Sensor_HK_TwoCompSys"/>
</dbReference>
<feature type="transmembrane region" description="Helical" evidence="9">
    <location>
        <begin position="84"/>
        <end position="101"/>
    </location>
</feature>
<gene>
    <name evidence="11" type="ORF">RVF87_01440</name>
</gene>
<feature type="transmembrane region" description="Helical" evidence="9">
    <location>
        <begin position="107"/>
        <end position="124"/>
    </location>
</feature>
<dbReference type="Gene3D" id="3.30.565.10">
    <property type="entry name" value="Histidine kinase-like ATPase, C-terminal domain"/>
    <property type="match status" value="1"/>
</dbReference>
<keyword evidence="9" id="KW-1133">Transmembrane helix</keyword>
<evidence type="ECO:0000256" key="2">
    <source>
        <dbReference type="ARBA" id="ARBA00012438"/>
    </source>
</evidence>
<keyword evidence="8" id="KW-0902">Two-component regulatory system</keyword>
<evidence type="ECO:0000256" key="4">
    <source>
        <dbReference type="ARBA" id="ARBA00022679"/>
    </source>
</evidence>
<evidence type="ECO:0000259" key="10">
    <source>
        <dbReference type="Pfam" id="PF07730"/>
    </source>
</evidence>
<dbReference type="Gene3D" id="1.20.5.1930">
    <property type="match status" value="1"/>
</dbReference>
<dbReference type="EMBL" id="CP136137">
    <property type="protein sequence ID" value="WYY07779.1"/>
    <property type="molecule type" value="Genomic_DNA"/>
</dbReference>
<keyword evidence="9" id="KW-0812">Transmembrane</keyword>
<evidence type="ECO:0000256" key="5">
    <source>
        <dbReference type="ARBA" id="ARBA00022741"/>
    </source>
</evidence>
<evidence type="ECO:0000313" key="11">
    <source>
        <dbReference type="EMBL" id="WYY07779.1"/>
    </source>
</evidence>
<accession>A0ABZ2U4K2</accession>
<dbReference type="CDD" id="cd16917">
    <property type="entry name" value="HATPase_UhpB-NarQ-NarX-like"/>
    <property type="match status" value="1"/>
</dbReference>